<dbReference type="InterPro" id="IPR052471">
    <property type="entry name" value="PBI_I9"/>
</dbReference>
<evidence type="ECO:0000256" key="1">
    <source>
        <dbReference type="ARBA" id="ARBA00038069"/>
    </source>
</evidence>
<evidence type="ECO:0000313" key="4">
    <source>
        <dbReference type="Proteomes" id="UP001479436"/>
    </source>
</evidence>
<feature type="domain" description="Inhibitor I9" evidence="2">
    <location>
        <begin position="29"/>
        <end position="96"/>
    </location>
</feature>
<proteinExistence type="inferred from homology"/>
<organism evidence="3 4">
    <name type="scientific">Basidiobolus ranarum</name>
    <dbReference type="NCBI Taxonomy" id="34480"/>
    <lineage>
        <taxon>Eukaryota</taxon>
        <taxon>Fungi</taxon>
        <taxon>Fungi incertae sedis</taxon>
        <taxon>Zoopagomycota</taxon>
        <taxon>Entomophthoromycotina</taxon>
        <taxon>Basidiobolomycetes</taxon>
        <taxon>Basidiobolales</taxon>
        <taxon>Basidiobolaceae</taxon>
        <taxon>Basidiobolus</taxon>
    </lineage>
</organism>
<dbReference type="Proteomes" id="UP001479436">
    <property type="component" value="Unassembled WGS sequence"/>
</dbReference>
<dbReference type="PANTHER" id="PTHR28288">
    <property type="entry name" value="PROTEASE B INHIBITOR 2"/>
    <property type="match status" value="1"/>
</dbReference>
<comment type="similarity">
    <text evidence="1">Belongs to the protease inhibitor I9 family.</text>
</comment>
<comment type="caution">
    <text evidence="3">The sequence shown here is derived from an EMBL/GenBank/DDBJ whole genome shotgun (WGS) entry which is preliminary data.</text>
</comment>
<feature type="non-terminal residue" evidence="3">
    <location>
        <position position="1"/>
    </location>
</feature>
<protein>
    <recommendedName>
        <fullName evidence="2">Inhibitor I9 domain-containing protein</fullName>
    </recommendedName>
</protein>
<dbReference type="EMBL" id="JASJQH010007590">
    <property type="protein sequence ID" value="KAK9704081.1"/>
    <property type="molecule type" value="Genomic_DNA"/>
</dbReference>
<reference evidence="3 4" key="1">
    <citation type="submission" date="2023-04" db="EMBL/GenBank/DDBJ databases">
        <title>Genome of Basidiobolus ranarum AG-B5.</title>
        <authorList>
            <person name="Stajich J.E."/>
            <person name="Carter-House D."/>
            <person name="Gryganskyi A."/>
        </authorList>
    </citation>
    <scope>NUCLEOTIDE SEQUENCE [LARGE SCALE GENOMIC DNA]</scope>
    <source>
        <strain evidence="3 4">AG-B5</strain>
    </source>
</reference>
<gene>
    <name evidence="3" type="ORF">K7432_010398</name>
</gene>
<keyword evidence="4" id="KW-1185">Reference proteome</keyword>
<dbReference type="Gene3D" id="3.30.70.80">
    <property type="entry name" value="Peptidase S8 propeptide/proteinase inhibitor I9"/>
    <property type="match status" value="1"/>
</dbReference>
<evidence type="ECO:0000259" key="2">
    <source>
        <dbReference type="Pfam" id="PF05922"/>
    </source>
</evidence>
<dbReference type="InterPro" id="IPR010259">
    <property type="entry name" value="S8pro/Inhibitor_I9"/>
</dbReference>
<dbReference type="Pfam" id="PF05922">
    <property type="entry name" value="Inhibitor_I9"/>
    <property type="match status" value="1"/>
</dbReference>
<dbReference type="SUPFAM" id="SSF54897">
    <property type="entry name" value="Protease propeptides/inhibitors"/>
    <property type="match status" value="1"/>
</dbReference>
<dbReference type="PANTHER" id="PTHR28288:SF2">
    <property type="entry name" value="PROTEASE B INHIBITOR 2"/>
    <property type="match status" value="1"/>
</dbReference>
<evidence type="ECO:0000313" key="3">
    <source>
        <dbReference type="EMBL" id="KAK9704081.1"/>
    </source>
</evidence>
<sequence>CGRTCSNIKLGLQDSNPTEFRNKQTFKSYIVFFKPETDLDIIREAEEDVECSGGIITHRYRVGVIGFSAQVPYDAVNTFSTSPHVQIVEEDQEVHTFDNNNVRI</sequence>
<accession>A0ABR2VWG5</accession>
<dbReference type="InterPro" id="IPR037045">
    <property type="entry name" value="S8pro/Inhibitor_I9_sf"/>
</dbReference>
<name>A0ABR2VWG5_9FUNG</name>